<protein>
    <submittedName>
        <fullName evidence="1">Uncharacterized protein</fullName>
    </submittedName>
</protein>
<accession>A0A0V0U0Z6</accession>
<name>A0A0V0U0Z6_9BILA</name>
<evidence type="ECO:0000313" key="2">
    <source>
        <dbReference type="Proteomes" id="UP000055048"/>
    </source>
</evidence>
<sequence length="54" mass="6352">MHCLPNGSGKGRCLHWDTRIVEKHYFWCLSSPMGTIEHVNLQWNTNKRTFPLPN</sequence>
<proteinExistence type="predicted"/>
<keyword evidence="2" id="KW-1185">Reference proteome</keyword>
<comment type="caution">
    <text evidence="1">The sequence shown here is derived from an EMBL/GenBank/DDBJ whole genome shotgun (WGS) entry which is preliminary data.</text>
</comment>
<feature type="non-terminal residue" evidence="1">
    <location>
        <position position="54"/>
    </location>
</feature>
<dbReference type="EMBL" id="JYDJ01000085">
    <property type="protein sequence ID" value="KRX44948.1"/>
    <property type="molecule type" value="Genomic_DNA"/>
</dbReference>
<gene>
    <name evidence="1" type="ORF">T05_6738</name>
</gene>
<organism evidence="1 2">
    <name type="scientific">Trichinella murrelli</name>
    <dbReference type="NCBI Taxonomy" id="144512"/>
    <lineage>
        <taxon>Eukaryota</taxon>
        <taxon>Metazoa</taxon>
        <taxon>Ecdysozoa</taxon>
        <taxon>Nematoda</taxon>
        <taxon>Enoplea</taxon>
        <taxon>Dorylaimia</taxon>
        <taxon>Trichinellida</taxon>
        <taxon>Trichinellidae</taxon>
        <taxon>Trichinella</taxon>
    </lineage>
</organism>
<dbReference type="Proteomes" id="UP000055048">
    <property type="component" value="Unassembled WGS sequence"/>
</dbReference>
<dbReference type="AlphaFoldDB" id="A0A0V0U0Z6"/>
<evidence type="ECO:0000313" key="1">
    <source>
        <dbReference type="EMBL" id="KRX44948.1"/>
    </source>
</evidence>
<reference evidence="1 2" key="1">
    <citation type="submission" date="2015-01" db="EMBL/GenBank/DDBJ databases">
        <title>Evolution of Trichinella species and genotypes.</title>
        <authorList>
            <person name="Korhonen P.K."/>
            <person name="Edoardo P."/>
            <person name="Giuseppe L.R."/>
            <person name="Gasser R.B."/>
        </authorList>
    </citation>
    <scope>NUCLEOTIDE SEQUENCE [LARGE SCALE GENOMIC DNA]</scope>
    <source>
        <strain evidence="1">ISS417</strain>
    </source>
</reference>